<dbReference type="PANTHER" id="PTHR31111:SF67">
    <property type="entry name" value="F-BOX DOMAIN-CONTAINING PROTEIN"/>
    <property type="match status" value="1"/>
</dbReference>
<reference evidence="2 3" key="1">
    <citation type="submission" date="2018-06" db="EMBL/GenBank/DDBJ databases">
        <title>WGS assembly of Brassica rapa FPsc.</title>
        <authorList>
            <person name="Bowman J."/>
            <person name="Kohchi T."/>
            <person name="Yamato K."/>
            <person name="Jenkins J."/>
            <person name="Shu S."/>
            <person name="Ishizaki K."/>
            <person name="Yamaoka S."/>
            <person name="Nishihama R."/>
            <person name="Nakamura Y."/>
            <person name="Berger F."/>
            <person name="Adam C."/>
            <person name="Aki S."/>
            <person name="Althoff F."/>
            <person name="Araki T."/>
            <person name="Arteaga-Vazquez M."/>
            <person name="Balasubrmanian S."/>
            <person name="Bauer D."/>
            <person name="Boehm C."/>
            <person name="Briginshaw L."/>
            <person name="Caballero-Perez J."/>
            <person name="Catarino B."/>
            <person name="Chen F."/>
            <person name="Chiyoda S."/>
            <person name="Chovatia M."/>
            <person name="Davies K."/>
            <person name="Delmans M."/>
            <person name="Demura T."/>
            <person name="Dierschke T."/>
            <person name="Dolan L."/>
            <person name="Dorantes-Acosta A."/>
            <person name="Eklund D."/>
            <person name="Florent S."/>
            <person name="Flores-Sandoval E."/>
            <person name="Fujiyama A."/>
            <person name="Fukuzawa H."/>
            <person name="Galik B."/>
            <person name="Grimanelli D."/>
            <person name="Grimwood J."/>
            <person name="Grossniklaus U."/>
            <person name="Hamada T."/>
            <person name="Haseloff J."/>
            <person name="Hetherington A."/>
            <person name="Higo A."/>
            <person name="Hirakawa Y."/>
            <person name="Hundley H."/>
            <person name="Ikeda Y."/>
            <person name="Inoue K."/>
            <person name="Inoue S."/>
            <person name="Ishida S."/>
            <person name="Jia Q."/>
            <person name="Kakita M."/>
            <person name="Kanazawa T."/>
            <person name="Kawai Y."/>
            <person name="Kawashima T."/>
            <person name="Kennedy M."/>
            <person name="Kinose K."/>
            <person name="Kinoshita T."/>
            <person name="Kohara Y."/>
            <person name="Koide E."/>
            <person name="Komatsu K."/>
            <person name="Kopischke S."/>
            <person name="Kubo M."/>
            <person name="Kyozuka J."/>
            <person name="Lagercrantz U."/>
            <person name="Lin S."/>
            <person name="Lindquist E."/>
            <person name="Lipzen A."/>
            <person name="Lu C."/>
            <person name="Luna E."/>
            <person name="Martienssen R."/>
            <person name="Minamino N."/>
            <person name="Mizutani M."/>
            <person name="Mizutani M."/>
            <person name="Mochizuki N."/>
            <person name="Monte I."/>
            <person name="Mosher R."/>
            <person name="Nagasaki H."/>
            <person name="Nakagami H."/>
            <person name="Naramoto S."/>
            <person name="Nishitani K."/>
            <person name="Ohtani M."/>
            <person name="Okamoto T."/>
            <person name="Okumura M."/>
            <person name="Phillips J."/>
            <person name="Pollak B."/>
            <person name="Reinders A."/>
            <person name="Roevekamp M."/>
            <person name="Sano R."/>
            <person name="Sawa S."/>
            <person name="Schmid M."/>
            <person name="Shirakawa M."/>
            <person name="Solano R."/>
            <person name="Spunde A."/>
            <person name="Suetsugu N."/>
            <person name="Sugano S."/>
            <person name="Sugiyama A."/>
            <person name="Sun R."/>
            <person name="Suzuki Y."/>
            <person name="Takenaka M."/>
            <person name="Takezawa D."/>
            <person name="Tomogane H."/>
            <person name="Tsuzuki M."/>
            <person name="Ueda T."/>
            <person name="Umeda M."/>
            <person name="Ward J."/>
            <person name="Watanabe Y."/>
            <person name="Yazaki K."/>
            <person name="Yokoyama R."/>
            <person name="Yoshitake Y."/>
            <person name="Yotsui I."/>
            <person name="Zachgo S."/>
            <person name="Schmutz J."/>
        </authorList>
    </citation>
    <scope>NUCLEOTIDE SEQUENCE [LARGE SCALE GENOMIC DNA]</scope>
    <source>
        <strain evidence="3">cv. B-3</strain>
    </source>
</reference>
<dbReference type="InterPro" id="IPR036047">
    <property type="entry name" value="F-box-like_dom_sf"/>
</dbReference>
<dbReference type="InterPro" id="IPR017451">
    <property type="entry name" value="F-box-assoc_interact_dom"/>
</dbReference>
<dbReference type="SUPFAM" id="SSF81383">
    <property type="entry name" value="F-box domain"/>
    <property type="match status" value="1"/>
</dbReference>
<evidence type="ECO:0000259" key="1">
    <source>
        <dbReference type="PROSITE" id="PS50181"/>
    </source>
</evidence>
<dbReference type="AlphaFoldDB" id="A0A397XW27"/>
<dbReference type="Proteomes" id="UP000264353">
    <property type="component" value="Chromosome A10"/>
</dbReference>
<evidence type="ECO:0000313" key="2">
    <source>
        <dbReference type="EMBL" id="RID42023.1"/>
    </source>
</evidence>
<accession>A0A397XW27</accession>
<dbReference type="SMART" id="SM00256">
    <property type="entry name" value="FBOX"/>
    <property type="match status" value="1"/>
</dbReference>
<dbReference type="Pfam" id="PF00646">
    <property type="entry name" value="F-box"/>
    <property type="match status" value="1"/>
</dbReference>
<name>A0A397XW27_BRACM</name>
<organism evidence="2 3">
    <name type="scientific">Brassica campestris</name>
    <name type="common">Field mustard</name>
    <dbReference type="NCBI Taxonomy" id="3711"/>
    <lineage>
        <taxon>Eukaryota</taxon>
        <taxon>Viridiplantae</taxon>
        <taxon>Streptophyta</taxon>
        <taxon>Embryophyta</taxon>
        <taxon>Tracheophyta</taxon>
        <taxon>Spermatophyta</taxon>
        <taxon>Magnoliopsida</taxon>
        <taxon>eudicotyledons</taxon>
        <taxon>Gunneridae</taxon>
        <taxon>Pentapetalae</taxon>
        <taxon>rosids</taxon>
        <taxon>malvids</taxon>
        <taxon>Brassicales</taxon>
        <taxon>Brassicaceae</taxon>
        <taxon>Brassiceae</taxon>
        <taxon>Brassica</taxon>
    </lineage>
</organism>
<dbReference type="PROSITE" id="PS50181">
    <property type="entry name" value="FBOX"/>
    <property type="match status" value="1"/>
</dbReference>
<dbReference type="EMBL" id="CM010637">
    <property type="protein sequence ID" value="RID42023.1"/>
    <property type="molecule type" value="Genomic_DNA"/>
</dbReference>
<evidence type="ECO:0000313" key="3">
    <source>
        <dbReference type="Proteomes" id="UP000264353"/>
    </source>
</evidence>
<feature type="domain" description="F-box" evidence="1">
    <location>
        <begin position="20"/>
        <end position="66"/>
    </location>
</feature>
<dbReference type="InterPro" id="IPR001810">
    <property type="entry name" value="F-box_dom"/>
</dbReference>
<protein>
    <recommendedName>
        <fullName evidence="1">F-box domain-containing protein</fullName>
    </recommendedName>
</protein>
<dbReference type="NCBIfam" id="TIGR01640">
    <property type="entry name" value="F_box_assoc_1"/>
    <property type="match status" value="1"/>
</dbReference>
<dbReference type="Pfam" id="PF08268">
    <property type="entry name" value="FBA_3"/>
    <property type="match status" value="1"/>
</dbReference>
<gene>
    <name evidence="2" type="ORF">BRARA_J01941</name>
</gene>
<proteinExistence type="predicted"/>
<dbReference type="InterPro" id="IPR013187">
    <property type="entry name" value="F-box-assoc_dom_typ3"/>
</dbReference>
<sequence>MMITRSKKNKTTFTTNPQTSSSFDGLPLDLVIEILGRFPIKSIARFLLVSKLWATIIHSRDFIESFPLGSCSSQPRFLIAFSGLDIKKGTHYAKEDWYFFSSSFLSRSSCSLPPVYRSHYVKGLLCIGSGREQFIVNPTSGKSIALPRVRTRRRTTKSFFGYDQVNDEYKVLCLTEALSGLHAEEPSSQHQVFTLGAKKKSWRIVECSIPHRPCSSGVCIDGFIYYAAKTGSQRSLMRFDSRSEEFHLITRVPSEIVLSKDQYSHAMIINYQGKVAIPTKTSTYTFDVWVMDQNAEERKWLKKLTFSVEPWKSACRFIYFKGITQTGEFIMAPYCYDSENVYVALYNHYTDTLRKVKVQVSADFNFKPNLPGIFFSDYIECVRFL</sequence>
<dbReference type="PANTHER" id="PTHR31111">
    <property type="entry name" value="BNAA05G37150D PROTEIN-RELATED"/>
    <property type="match status" value="1"/>
</dbReference>